<dbReference type="InterPro" id="IPR003737">
    <property type="entry name" value="GlcNAc_PI_deacetylase-related"/>
</dbReference>
<dbReference type="AlphaFoldDB" id="A0A1T4YMI7"/>
<dbReference type="Gene3D" id="3.40.50.10320">
    <property type="entry name" value="LmbE-like"/>
    <property type="match status" value="1"/>
</dbReference>
<dbReference type="CDD" id="cd02440">
    <property type="entry name" value="AdoMet_MTases"/>
    <property type="match status" value="1"/>
</dbReference>
<dbReference type="GO" id="GO:0016811">
    <property type="term" value="F:hydrolase activity, acting on carbon-nitrogen (but not peptide) bonds, in linear amides"/>
    <property type="evidence" value="ECO:0007669"/>
    <property type="project" value="TreeGrafter"/>
</dbReference>
<dbReference type="Pfam" id="PF08242">
    <property type="entry name" value="Methyltransf_12"/>
    <property type="match status" value="1"/>
</dbReference>
<reference evidence="4" key="1">
    <citation type="submission" date="2017-02" db="EMBL/GenBank/DDBJ databases">
        <authorList>
            <person name="Varghese N."/>
            <person name="Submissions S."/>
        </authorList>
    </citation>
    <scope>NUCLEOTIDE SEQUENCE [LARGE SCALE GENOMIC DNA]</scope>
    <source>
        <strain evidence="4">VKM Ac-2052</strain>
    </source>
</reference>
<evidence type="ECO:0000313" key="3">
    <source>
        <dbReference type="EMBL" id="SKB03047.1"/>
    </source>
</evidence>
<dbReference type="Pfam" id="PF02585">
    <property type="entry name" value="PIG-L"/>
    <property type="match status" value="1"/>
</dbReference>
<organism evidence="3 4">
    <name type="scientific">Agreia bicolorata</name>
    <dbReference type="NCBI Taxonomy" id="110935"/>
    <lineage>
        <taxon>Bacteria</taxon>
        <taxon>Bacillati</taxon>
        <taxon>Actinomycetota</taxon>
        <taxon>Actinomycetes</taxon>
        <taxon>Micrococcales</taxon>
        <taxon>Microbacteriaceae</taxon>
        <taxon>Agreia</taxon>
    </lineage>
</organism>
<sequence>MSFDHRDAGTSDSAWLATAEWASVQALGLGGVELLVVVAAHPDDETLGAGGLIATAHAAGIPVAVIVATAGEHSHPESKTFAPERLTVIRRAEVVGAIDALAPGAPVQLLGLPDGELRQNADSLTAAVRACIGDHAGVLVVSPWRGDGHPDHTAAGDAAAAAVEAAGATLVEYPIWGWHWGRPDSPAWPWQRLRTVPLGREAVAAKAVALGLHRSQTEPLSDAPGDEAIVSSSFAAHFRRDFETFFVADEPVAPNSHESLAQGYFDTFYEGRTDPWGFETRWYEERKRALTLAALPRRRFGSALEIGCSIGVLTAELADRVDDMLATDIAQAPLDAAAHRLAGRSEVRFERRALPQEWPDETFDLIVVSEVGYYLSPDRLDELVRRASDSLNDGGIVIACHWRHPVSDYPMRGDDVHEAFRRSAMLVRVGGYDDDDFLLDVFGRPGTASVASAEGLA</sequence>
<name>A0A1T4YMI7_9MICO</name>
<evidence type="ECO:0000313" key="4">
    <source>
        <dbReference type="Proteomes" id="UP000189735"/>
    </source>
</evidence>
<dbReference type="Gene3D" id="3.40.50.150">
    <property type="entry name" value="Vaccinia Virus protein VP39"/>
    <property type="match status" value="1"/>
</dbReference>
<proteinExistence type="predicted"/>
<accession>A0A1T4YMI7</accession>
<dbReference type="InterPro" id="IPR013217">
    <property type="entry name" value="Methyltransf_12"/>
</dbReference>
<evidence type="ECO:0000259" key="2">
    <source>
        <dbReference type="Pfam" id="PF08242"/>
    </source>
</evidence>
<dbReference type="EMBL" id="FUYG01000014">
    <property type="protein sequence ID" value="SKB03047.1"/>
    <property type="molecule type" value="Genomic_DNA"/>
</dbReference>
<dbReference type="RefSeq" id="WP_078715535.1">
    <property type="nucleotide sequence ID" value="NZ_FUYG01000014.1"/>
</dbReference>
<dbReference type="SUPFAM" id="SSF53335">
    <property type="entry name" value="S-adenosyl-L-methionine-dependent methyltransferases"/>
    <property type="match status" value="1"/>
</dbReference>
<dbReference type="GO" id="GO:0016137">
    <property type="term" value="P:glycoside metabolic process"/>
    <property type="evidence" value="ECO:0007669"/>
    <property type="project" value="UniProtKB-ARBA"/>
</dbReference>
<protein>
    <submittedName>
        <fullName evidence="3">N-acetylglucosaminyl deacetylase, LmbE family</fullName>
    </submittedName>
</protein>
<feature type="domain" description="Methyltransferase type 12" evidence="2">
    <location>
        <begin position="304"/>
        <end position="396"/>
    </location>
</feature>
<dbReference type="InterPro" id="IPR024078">
    <property type="entry name" value="LmbE-like_dom_sf"/>
</dbReference>
<dbReference type="InterPro" id="IPR029063">
    <property type="entry name" value="SAM-dependent_MTases_sf"/>
</dbReference>
<dbReference type="Proteomes" id="UP000189735">
    <property type="component" value="Unassembled WGS sequence"/>
</dbReference>
<gene>
    <name evidence="3" type="ORF">SAMN06295879_3642</name>
</gene>
<evidence type="ECO:0000256" key="1">
    <source>
        <dbReference type="ARBA" id="ARBA00022833"/>
    </source>
</evidence>
<dbReference type="PANTHER" id="PTHR12993:SF29">
    <property type="entry name" value="BLR3841 PROTEIN"/>
    <property type="match status" value="1"/>
</dbReference>
<dbReference type="SUPFAM" id="SSF102588">
    <property type="entry name" value="LmbE-like"/>
    <property type="match status" value="1"/>
</dbReference>
<keyword evidence="1" id="KW-0862">Zinc</keyword>
<dbReference type="PANTHER" id="PTHR12993">
    <property type="entry name" value="N-ACETYLGLUCOSAMINYL-PHOSPHATIDYLINOSITOL DE-N-ACETYLASE-RELATED"/>
    <property type="match status" value="1"/>
</dbReference>